<dbReference type="RefSeq" id="WP_136494998.1">
    <property type="nucleotide sequence ID" value="NZ_CP046052.1"/>
</dbReference>
<keyword evidence="2" id="KW-0808">Transferase</keyword>
<dbReference type="Pfam" id="PF00535">
    <property type="entry name" value="Glycos_transf_2"/>
    <property type="match status" value="1"/>
</dbReference>
<dbReference type="AlphaFoldDB" id="A0A6B8KB13"/>
<evidence type="ECO:0000313" key="2">
    <source>
        <dbReference type="EMBL" id="QGM44702.1"/>
    </source>
</evidence>
<organism evidence="2 3">
    <name type="scientific">Methylocystis heyeri</name>
    <dbReference type="NCBI Taxonomy" id="391905"/>
    <lineage>
        <taxon>Bacteria</taxon>
        <taxon>Pseudomonadati</taxon>
        <taxon>Pseudomonadota</taxon>
        <taxon>Alphaproteobacteria</taxon>
        <taxon>Hyphomicrobiales</taxon>
        <taxon>Methylocystaceae</taxon>
        <taxon>Methylocystis</taxon>
    </lineage>
</organism>
<dbReference type="OrthoDB" id="9807414at2"/>
<protein>
    <submittedName>
        <fullName evidence="2">Glycosyltransferase</fullName>
    </submittedName>
</protein>
<evidence type="ECO:0000259" key="1">
    <source>
        <dbReference type="Pfam" id="PF00535"/>
    </source>
</evidence>
<dbReference type="SUPFAM" id="SSF53448">
    <property type="entry name" value="Nucleotide-diphospho-sugar transferases"/>
    <property type="match status" value="1"/>
</dbReference>
<dbReference type="EMBL" id="CP046052">
    <property type="protein sequence ID" value="QGM44702.1"/>
    <property type="molecule type" value="Genomic_DNA"/>
</dbReference>
<proteinExistence type="predicted"/>
<dbReference type="Gene3D" id="3.90.550.10">
    <property type="entry name" value="Spore Coat Polysaccharide Biosynthesis Protein SpsA, Chain A"/>
    <property type="match status" value="1"/>
</dbReference>
<accession>A0A6B8KB13</accession>
<gene>
    <name evidence="2" type="ORF">H2LOC_002810</name>
</gene>
<evidence type="ECO:0000313" key="3">
    <source>
        <dbReference type="Proteomes" id="UP000309061"/>
    </source>
</evidence>
<dbReference type="InterPro" id="IPR001173">
    <property type="entry name" value="Glyco_trans_2-like"/>
</dbReference>
<dbReference type="GO" id="GO:0016740">
    <property type="term" value="F:transferase activity"/>
    <property type="evidence" value="ECO:0007669"/>
    <property type="project" value="UniProtKB-KW"/>
</dbReference>
<keyword evidence="3" id="KW-1185">Reference proteome</keyword>
<reference evidence="2 3" key="1">
    <citation type="submission" date="2019-11" db="EMBL/GenBank/DDBJ databases">
        <title>The genome sequence of Methylocystis heyeri.</title>
        <authorList>
            <person name="Oshkin I.Y."/>
            <person name="Miroshnikov K."/>
            <person name="Dedysh S.N."/>
        </authorList>
    </citation>
    <scope>NUCLEOTIDE SEQUENCE [LARGE SCALE GENOMIC DNA]</scope>
    <source>
        <strain evidence="2 3">H2</strain>
    </source>
</reference>
<dbReference type="Proteomes" id="UP000309061">
    <property type="component" value="Chromosome"/>
</dbReference>
<feature type="domain" description="Glycosyltransferase 2-like" evidence="1">
    <location>
        <begin position="6"/>
        <end position="125"/>
    </location>
</feature>
<name>A0A6B8KB13_9HYPH</name>
<sequence>MTKPVTVLISSRNRPLYLWACLDALYARTRIPCRFILVDMASDDPLVEKVLAGFERRGMFDKILRSPQNNLNALAELVFGELESWGPYFAYIESDVVVEDAEPCWLERMTSLMESNPRLGMLGSAIDKRDFLEPAAVEHLREDRDEAHWRALIKADSPERGQDVSSAEGKPLFRPHNPAGRLLMLRSEAIKEVGVAQDSVLDRLMREAGYETAVATKVRHRHLSLVQLFDYPDYDMSARNKFMSKLDEFKQGDGD</sequence>
<dbReference type="KEGG" id="mhey:H2LOC_002810"/>
<dbReference type="InterPro" id="IPR029044">
    <property type="entry name" value="Nucleotide-diphossugar_trans"/>
</dbReference>